<dbReference type="PANTHER" id="PTHR10443">
    <property type="entry name" value="MICROSOMAL DIPEPTIDASE"/>
    <property type="match status" value="1"/>
</dbReference>
<dbReference type="AlphaFoldDB" id="A0A4U1IYN2"/>
<dbReference type="InterPro" id="IPR008257">
    <property type="entry name" value="Pept_M19"/>
</dbReference>
<proteinExistence type="predicted"/>
<reference evidence="1 2" key="1">
    <citation type="submission" date="2019-04" db="EMBL/GenBank/DDBJ databases">
        <authorList>
            <person name="Li Y."/>
            <person name="Wang J."/>
        </authorList>
    </citation>
    <scope>NUCLEOTIDE SEQUENCE [LARGE SCALE GENOMIC DNA]</scope>
    <source>
        <strain evidence="1 2">DSM 14668</strain>
    </source>
</reference>
<protein>
    <submittedName>
        <fullName evidence="1">Peptidase</fullName>
    </submittedName>
</protein>
<comment type="caution">
    <text evidence="1">The sequence shown here is derived from an EMBL/GenBank/DDBJ whole genome shotgun (WGS) entry which is preliminary data.</text>
</comment>
<dbReference type="InterPro" id="IPR032466">
    <property type="entry name" value="Metal_Hydrolase"/>
</dbReference>
<sequence length="333" mass="35937">MHGSPEARALHDLYPAIDLHADSLMWSRWVGYDLHARHDPPLPRAALGGHVDVPRMKEGGMGAQFFGLVSLPIGQRHGLARVIDEQIDALESQISRAPHRLAKVRTADEIEAARARGQVGALLGIEGGHALEGSLDKLAHFARRGVRYLGLCHFSRNELCYPAYGRGRKDDAGLTPFGREVVAACEALGVVVDLAHINRMGFLEACAMATRPPIVSHTGVIGAFEHWRNVDDDQLRAVADKGGVVGVIFCPQFLGGDGLAPVVKHMKHILDVCGEDTPALGSDWDGFIVPTRDLCDAARLPLLTDALLEAGIRPETIGKILRGNAMRVLADVP</sequence>
<dbReference type="Proteomes" id="UP000309215">
    <property type="component" value="Unassembled WGS sequence"/>
</dbReference>
<dbReference type="Pfam" id="PF01244">
    <property type="entry name" value="Peptidase_M19"/>
    <property type="match status" value="1"/>
</dbReference>
<dbReference type="GO" id="GO:0006508">
    <property type="term" value="P:proteolysis"/>
    <property type="evidence" value="ECO:0007669"/>
    <property type="project" value="InterPro"/>
</dbReference>
<dbReference type="EMBL" id="SSMQ01000054">
    <property type="protein sequence ID" value="TKC99706.1"/>
    <property type="molecule type" value="Genomic_DNA"/>
</dbReference>
<dbReference type="PROSITE" id="PS51365">
    <property type="entry name" value="RENAL_DIPEPTIDASE_2"/>
    <property type="match status" value="1"/>
</dbReference>
<evidence type="ECO:0000313" key="2">
    <source>
        <dbReference type="Proteomes" id="UP000309215"/>
    </source>
</evidence>
<evidence type="ECO:0000313" key="1">
    <source>
        <dbReference type="EMBL" id="TKC99706.1"/>
    </source>
</evidence>
<dbReference type="GO" id="GO:0070573">
    <property type="term" value="F:metallodipeptidase activity"/>
    <property type="evidence" value="ECO:0007669"/>
    <property type="project" value="InterPro"/>
</dbReference>
<organism evidence="1 2">
    <name type="scientific">Polyangium fumosum</name>
    <dbReference type="NCBI Taxonomy" id="889272"/>
    <lineage>
        <taxon>Bacteria</taxon>
        <taxon>Pseudomonadati</taxon>
        <taxon>Myxococcota</taxon>
        <taxon>Polyangia</taxon>
        <taxon>Polyangiales</taxon>
        <taxon>Polyangiaceae</taxon>
        <taxon>Polyangium</taxon>
    </lineage>
</organism>
<dbReference type="RefSeq" id="WP_136933836.1">
    <property type="nucleotide sequence ID" value="NZ_SSMQ01000054.1"/>
</dbReference>
<dbReference type="CDD" id="cd01301">
    <property type="entry name" value="rDP_like"/>
    <property type="match status" value="1"/>
</dbReference>
<dbReference type="Gene3D" id="3.20.20.140">
    <property type="entry name" value="Metal-dependent hydrolases"/>
    <property type="match status" value="1"/>
</dbReference>
<dbReference type="PANTHER" id="PTHR10443:SF12">
    <property type="entry name" value="DIPEPTIDASE"/>
    <property type="match status" value="1"/>
</dbReference>
<dbReference type="OrthoDB" id="9804920at2"/>
<name>A0A4U1IYN2_9BACT</name>
<dbReference type="SUPFAM" id="SSF51556">
    <property type="entry name" value="Metallo-dependent hydrolases"/>
    <property type="match status" value="1"/>
</dbReference>
<accession>A0A4U1IYN2</accession>
<gene>
    <name evidence="1" type="ORF">E8A74_37135</name>
</gene>
<keyword evidence="2" id="KW-1185">Reference proteome</keyword>